<protein>
    <submittedName>
        <fullName evidence="2">Uncharacterized protein</fullName>
    </submittedName>
</protein>
<name>A0AAD9YTQ9_COLKA</name>
<sequence length="259" mass="27873">MATITATATTADATAKGTAAVIITETPLPLTTPYVVPSHCQTRRRWTRLVGSGSPVDALFHDPNDTTFVASCKPSGWTRNLANRTPGVTSPALTDFSTSFSGEVLWSTGDLNYDVDFPACVGSLEAQDHKTYTGVVLGTETQFTAGLLIQPAWRIAWQKSDQAMMTPSPPDLPLGASVASWIPGDPSPTIQTPDNCSYDSCRDPTQGGKAWGQQLMALIIVPPVVFVLLIGGCTAYCCIRNKQKRRRREARLAAEQSQK</sequence>
<gene>
    <name evidence="2" type="ORF">CKAH01_11401</name>
</gene>
<evidence type="ECO:0000256" key="1">
    <source>
        <dbReference type="SAM" id="Phobius"/>
    </source>
</evidence>
<organism evidence="2 3">
    <name type="scientific">Colletotrichum kahawae</name>
    <name type="common">Coffee berry disease fungus</name>
    <dbReference type="NCBI Taxonomy" id="34407"/>
    <lineage>
        <taxon>Eukaryota</taxon>
        <taxon>Fungi</taxon>
        <taxon>Dikarya</taxon>
        <taxon>Ascomycota</taxon>
        <taxon>Pezizomycotina</taxon>
        <taxon>Sordariomycetes</taxon>
        <taxon>Hypocreomycetidae</taxon>
        <taxon>Glomerellales</taxon>
        <taxon>Glomerellaceae</taxon>
        <taxon>Colletotrichum</taxon>
        <taxon>Colletotrichum gloeosporioides species complex</taxon>
    </lineage>
</organism>
<evidence type="ECO:0000313" key="3">
    <source>
        <dbReference type="Proteomes" id="UP001281614"/>
    </source>
</evidence>
<dbReference type="EMBL" id="VYYT01000005">
    <property type="protein sequence ID" value="KAK2779142.1"/>
    <property type="molecule type" value="Genomic_DNA"/>
</dbReference>
<proteinExistence type="predicted"/>
<keyword evidence="1" id="KW-0812">Transmembrane</keyword>
<feature type="transmembrane region" description="Helical" evidence="1">
    <location>
        <begin position="215"/>
        <end position="239"/>
    </location>
</feature>
<keyword evidence="1" id="KW-0472">Membrane</keyword>
<keyword evidence="1" id="KW-1133">Transmembrane helix</keyword>
<dbReference type="Proteomes" id="UP001281614">
    <property type="component" value="Unassembled WGS sequence"/>
</dbReference>
<reference evidence="2" key="1">
    <citation type="submission" date="2023-02" db="EMBL/GenBank/DDBJ databases">
        <title>Colletotrichum kahawae CIFC_Que2 genome sequencing and assembly.</title>
        <authorList>
            <person name="Baroncelli R."/>
        </authorList>
    </citation>
    <scope>NUCLEOTIDE SEQUENCE</scope>
    <source>
        <strain evidence="2">CIFC_Que2</strain>
    </source>
</reference>
<keyword evidence="3" id="KW-1185">Reference proteome</keyword>
<accession>A0AAD9YTQ9</accession>
<comment type="caution">
    <text evidence="2">The sequence shown here is derived from an EMBL/GenBank/DDBJ whole genome shotgun (WGS) entry which is preliminary data.</text>
</comment>
<evidence type="ECO:0000313" key="2">
    <source>
        <dbReference type="EMBL" id="KAK2779142.1"/>
    </source>
</evidence>
<dbReference type="AlphaFoldDB" id="A0AAD9YTQ9"/>